<reference evidence="5" key="1">
    <citation type="submission" date="2016-11" db="EMBL/GenBank/DDBJ databases">
        <authorList>
            <person name="Varghese N."/>
            <person name="Submissions S."/>
        </authorList>
    </citation>
    <scope>NUCLEOTIDE SEQUENCE [LARGE SCALE GENOMIC DNA]</scope>
    <source>
        <strain evidence="5">Sac-22</strain>
    </source>
</reference>
<evidence type="ECO:0000313" key="5">
    <source>
        <dbReference type="Proteomes" id="UP000184339"/>
    </source>
</evidence>
<dbReference type="PANTHER" id="PTHR42776:SF27">
    <property type="entry name" value="DIPEPTIDYL PEPTIDASE FAMILY MEMBER 6"/>
    <property type="match status" value="1"/>
</dbReference>
<keyword evidence="4" id="KW-0645">Protease</keyword>
<dbReference type="SUPFAM" id="SSF82171">
    <property type="entry name" value="DPP6 N-terminal domain-like"/>
    <property type="match status" value="1"/>
</dbReference>
<keyword evidence="5" id="KW-1185">Reference proteome</keyword>
<dbReference type="EMBL" id="FRCX01000006">
    <property type="protein sequence ID" value="SHN25724.1"/>
    <property type="molecule type" value="Genomic_DNA"/>
</dbReference>
<feature type="signal peptide" evidence="2">
    <location>
        <begin position="1"/>
        <end position="25"/>
    </location>
</feature>
<sequence length="674" mass="75004">MKLHRILSASVLLAASAWPLRVVTAAELPPASAFFENSRFSSPKLSPNGRYLAARVSTPGERDRLSVIKLDDMSVKVAAMFGDADIAYFQWVNDNRLVFNGADRRMTYSDDLHAAGLFAVNRDGSNYRQLSKTDYRQGDEAATGSKMKEKLLDWNHYLLGQPGRQDSDEVYIYKAQFSNNYSEVKNHTLLRLNTVTGHAVPVNSPGQASNWLLDQQGEPRLAINDLGKQHVVYLREGDSWTKLMESEPYIGHAFEPVGFGPDGALYVAARKDSDKTALYRYDVAKRQLAAEPLVGLDNYDYMSDLEDANGDDLIVRDNQLVGIGYSADVRGVAWLDAKGKALQEQIDRLLPGLVNVITLPRRAETPWVLVSSYSDVQPLVYLMYNSETGKLVKVGGQHNAIRADQMGRQELVNYKARDGLSIPALITWPRGTDKKKLPLVMLVHGGPYVHGSDWGWNADAQFLASRGYMVIEPAYRGTVGYGWKHFKAGWKQWGLKMQDDIADGARWAAAQGYADSKRICIAGASYGGYATLMGLVNDGDLYKCGVNWAGVTDIKLMYTGSWSGISDMSDRWLSYGAPMLIGDPERDAAQLNATSPLLQAARIKQPLLLAYGGDDHRVPLYHGEKFLSAIKPSNPGVEWIVYEKEGHGWRLPQNRIDFWNRVEQFLNKHIGAAQ</sequence>
<name>A0A1M7Q689_9BURK</name>
<dbReference type="SUPFAM" id="SSF53474">
    <property type="entry name" value="alpha/beta-Hydrolases"/>
    <property type="match status" value="1"/>
</dbReference>
<accession>A0A1M7Q689</accession>
<protein>
    <submittedName>
        <fullName evidence="4">Dipeptidyl aminopeptidase/acylaminoacyl peptidase</fullName>
    </submittedName>
</protein>
<dbReference type="Proteomes" id="UP000184339">
    <property type="component" value="Unassembled WGS sequence"/>
</dbReference>
<feature type="domain" description="Peptidase S9 prolyl oligopeptidase catalytic" evidence="3">
    <location>
        <begin position="457"/>
        <end position="671"/>
    </location>
</feature>
<dbReference type="Gene3D" id="3.40.50.1820">
    <property type="entry name" value="alpha/beta hydrolase"/>
    <property type="match status" value="1"/>
</dbReference>
<dbReference type="GO" id="GO:0004252">
    <property type="term" value="F:serine-type endopeptidase activity"/>
    <property type="evidence" value="ECO:0007669"/>
    <property type="project" value="TreeGrafter"/>
</dbReference>
<organism evidence="4 5">
    <name type="scientific">Duganella sacchari</name>
    <dbReference type="NCBI Taxonomy" id="551987"/>
    <lineage>
        <taxon>Bacteria</taxon>
        <taxon>Pseudomonadati</taxon>
        <taxon>Pseudomonadota</taxon>
        <taxon>Betaproteobacteria</taxon>
        <taxon>Burkholderiales</taxon>
        <taxon>Oxalobacteraceae</taxon>
        <taxon>Telluria group</taxon>
        <taxon>Duganella</taxon>
    </lineage>
</organism>
<keyword evidence="4" id="KW-0031">Aminopeptidase</keyword>
<evidence type="ECO:0000313" key="4">
    <source>
        <dbReference type="EMBL" id="SHN25724.1"/>
    </source>
</evidence>
<evidence type="ECO:0000259" key="3">
    <source>
        <dbReference type="Pfam" id="PF00326"/>
    </source>
</evidence>
<keyword evidence="2" id="KW-0732">Signal</keyword>
<evidence type="ECO:0000256" key="1">
    <source>
        <dbReference type="ARBA" id="ARBA00022801"/>
    </source>
</evidence>
<keyword evidence="1" id="KW-0378">Hydrolase</keyword>
<proteinExistence type="predicted"/>
<dbReference type="GO" id="GO:0004177">
    <property type="term" value="F:aminopeptidase activity"/>
    <property type="evidence" value="ECO:0007669"/>
    <property type="project" value="UniProtKB-KW"/>
</dbReference>
<dbReference type="InterPro" id="IPR001375">
    <property type="entry name" value="Peptidase_S9_cat"/>
</dbReference>
<dbReference type="InterPro" id="IPR029058">
    <property type="entry name" value="AB_hydrolase_fold"/>
</dbReference>
<dbReference type="STRING" id="551987.SAMN05192549_106231"/>
<dbReference type="Pfam" id="PF00326">
    <property type="entry name" value="Peptidase_S9"/>
    <property type="match status" value="1"/>
</dbReference>
<gene>
    <name evidence="4" type="ORF">SAMN05192549_106231</name>
</gene>
<dbReference type="PANTHER" id="PTHR42776">
    <property type="entry name" value="SERINE PEPTIDASE S9 FAMILY MEMBER"/>
    <property type="match status" value="1"/>
</dbReference>
<dbReference type="GO" id="GO:0006508">
    <property type="term" value="P:proteolysis"/>
    <property type="evidence" value="ECO:0007669"/>
    <property type="project" value="InterPro"/>
</dbReference>
<feature type="chain" id="PRO_5012568248" evidence="2">
    <location>
        <begin position="26"/>
        <end position="674"/>
    </location>
</feature>
<dbReference type="AlphaFoldDB" id="A0A1M7Q689"/>
<evidence type="ECO:0000256" key="2">
    <source>
        <dbReference type="SAM" id="SignalP"/>
    </source>
</evidence>